<keyword evidence="1" id="KW-0472">Membrane</keyword>
<proteinExistence type="predicted"/>
<dbReference type="AlphaFoldDB" id="A0AAT9LDZ3"/>
<dbReference type="EMBL" id="CP062796">
    <property type="protein sequence ID" value="QUL99279.1"/>
    <property type="molecule type" value="Genomic_DNA"/>
</dbReference>
<keyword evidence="1" id="KW-1133">Transmembrane helix</keyword>
<accession>A0AAT9LDZ3</accession>
<name>A0AAT9LDZ3_9FIRM</name>
<evidence type="ECO:0000256" key="1">
    <source>
        <dbReference type="SAM" id="Phobius"/>
    </source>
</evidence>
<dbReference type="KEGG" id="fcz:IMF26_04270"/>
<gene>
    <name evidence="2" type="ORF">IMF26_04270</name>
</gene>
<protein>
    <submittedName>
        <fullName evidence="2">Uncharacterized protein</fullName>
    </submittedName>
</protein>
<sequence>MEVFRGEILPQFVGIIILISLLLTFLSPSTISKLIGSQSGSFGMLITSLIGAITLIPGFIALQELSCDQEVAD</sequence>
<feature type="transmembrane region" description="Helical" evidence="1">
    <location>
        <begin position="12"/>
        <end position="30"/>
    </location>
</feature>
<evidence type="ECO:0000313" key="2">
    <source>
        <dbReference type="EMBL" id="QUL99279.1"/>
    </source>
</evidence>
<organism evidence="2">
    <name type="scientific">Candidatus Fermentithermobacillus carboniphilus</name>
    <dbReference type="NCBI Taxonomy" id="3085328"/>
    <lineage>
        <taxon>Bacteria</taxon>
        <taxon>Bacillati</taxon>
        <taxon>Bacillota</taxon>
        <taxon>Candidatus Fermentithermobacillia</taxon>
        <taxon>Candidatus Fermentithermobacillales</taxon>
        <taxon>Candidatus Fermentithermobacillaceae</taxon>
        <taxon>Candidatus Fermentithermobacillus</taxon>
    </lineage>
</organism>
<feature type="transmembrane region" description="Helical" evidence="1">
    <location>
        <begin position="42"/>
        <end position="62"/>
    </location>
</feature>
<reference evidence="2" key="2">
    <citation type="journal article" date="2023" name="Biology">
        <title>Prokaryotic Life Associated with Coal-Fire Gas Vents Revealed by Metagenomics.</title>
        <authorList>
            <person name="Kadnikov V.V."/>
            <person name="Mardanov A.V."/>
            <person name="Beletsky A.V."/>
            <person name="Karnachuk O.V."/>
            <person name="Ravin N.V."/>
        </authorList>
    </citation>
    <scope>NUCLEOTIDE SEQUENCE</scope>
    <source>
        <strain evidence="2">Bu02</strain>
    </source>
</reference>
<keyword evidence="1" id="KW-0812">Transmembrane</keyword>
<reference evidence="2" key="1">
    <citation type="submission" date="2020-10" db="EMBL/GenBank/DDBJ databases">
        <authorList>
            <person name="Kadnikov V."/>
            <person name="Beletsky A.V."/>
            <person name="Mardanov A.V."/>
            <person name="Karnachuk O.V."/>
            <person name="Ravin N.V."/>
        </authorList>
    </citation>
    <scope>NUCLEOTIDE SEQUENCE</scope>
    <source>
        <strain evidence="2">Bu02</strain>
    </source>
</reference>